<evidence type="ECO:0000313" key="2">
    <source>
        <dbReference type="Proteomes" id="UP001056120"/>
    </source>
</evidence>
<name>A0ACB9CEZ4_9ASTR</name>
<evidence type="ECO:0000313" key="1">
    <source>
        <dbReference type="EMBL" id="KAI3732886.1"/>
    </source>
</evidence>
<dbReference type="Proteomes" id="UP001056120">
    <property type="component" value="Linkage Group LG21"/>
</dbReference>
<organism evidence="1 2">
    <name type="scientific">Smallanthus sonchifolius</name>
    <dbReference type="NCBI Taxonomy" id="185202"/>
    <lineage>
        <taxon>Eukaryota</taxon>
        <taxon>Viridiplantae</taxon>
        <taxon>Streptophyta</taxon>
        <taxon>Embryophyta</taxon>
        <taxon>Tracheophyta</taxon>
        <taxon>Spermatophyta</taxon>
        <taxon>Magnoliopsida</taxon>
        <taxon>eudicotyledons</taxon>
        <taxon>Gunneridae</taxon>
        <taxon>Pentapetalae</taxon>
        <taxon>asterids</taxon>
        <taxon>campanulids</taxon>
        <taxon>Asterales</taxon>
        <taxon>Asteraceae</taxon>
        <taxon>Asteroideae</taxon>
        <taxon>Heliantheae alliance</taxon>
        <taxon>Millerieae</taxon>
        <taxon>Smallanthus</taxon>
    </lineage>
</organism>
<comment type="caution">
    <text evidence="1">The sequence shown here is derived from an EMBL/GenBank/DDBJ whole genome shotgun (WGS) entry which is preliminary data.</text>
</comment>
<reference evidence="1 2" key="2">
    <citation type="journal article" date="2022" name="Mol. Ecol. Resour.">
        <title>The genomes of chicory, endive, great burdock and yacon provide insights into Asteraceae paleo-polyploidization history and plant inulin production.</title>
        <authorList>
            <person name="Fan W."/>
            <person name="Wang S."/>
            <person name="Wang H."/>
            <person name="Wang A."/>
            <person name="Jiang F."/>
            <person name="Liu H."/>
            <person name="Zhao H."/>
            <person name="Xu D."/>
            <person name="Zhang Y."/>
        </authorList>
    </citation>
    <scope>NUCLEOTIDE SEQUENCE [LARGE SCALE GENOMIC DNA]</scope>
    <source>
        <strain evidence="2">cv. Yunnan</strain>
        <tissue evidence="1">Leaves</tissue>
    </source>
</reference>
<protein>
    <submittedName>
        <fullName evidence="1">Uncharacterized protein</fullName>
    </submittedName>
</protein>
<keyword evidence="2" id="KW-1185">Reference proteome</keyword>
<proteinExistence type="predicted"/>
<reference evidence="2" key="1">
    <citation type="journal article" date="2022" name="Mol. Ecol. Resour.">
        <title>The genomes of chicory, endive, great burdock and yacon provide insights into Asteraceae palaeo-polyploidization history and plant inulin production.</title>
        <authorList>
            <person name="Fan W."/>
            <person name="Wang S."/>
            <person name="Wang H."/>
            <person name="Wang A."/>
            <person name="Jiang F."/>
            <person name="Liu H."/>
            <person name="Zhao H."/>
            <person name="Xu D."/>
            <person name="Zhang Y."/>
        </authorList>
    </citation>
    <scope>NUCLEOTIDE SEQUENCE [LARGE SCALE GENOMIC DNA]</scope>
    <source>
        <strain evidence="2">cv. Yunnan</strain>
    </source>
</reference>
<accession>A0ACB9CEZ4</accession>
<gene>
    <name evidence="1" type="ORF">L1987_64098</name>
</gene>
<dbReference type="EMBL" id="CM042038">
    <property type="protein sequence ID" value="KAI3732886.1"/>
    <property type="molecule type" value="Genomic_DNA"/>
</dbReference>
<sequence length="154" mass="17399">MKSSHAFARTIEGNHMFDSSSLLRKVNQAPAAVYNNCSISELEFMDPAILVVSGRVPPGGLTSPGLDMRSNFSNDNRLRLLVQRSFTQQNHRFNELAGDSYTRIVEHKHVGNFQHSRMSSNERLGGFNKYYSGYEDTKFRVLSSGDVYNRTFGI</sequence>